<evidence type="ECO:0000256" key="3">
    <source>
        <dbReference type="ARBA" id="ARBA00012438"/>
    </source>
</evidence>
<dbReference type="InterPro" id="IPR005467">
    <property type="entry name" value="His_kinase_dom"/>
</dbReference>
<dbReference type="InterPro" id="IPR042240">
    <property type="entry name" value="CHASE_sf"/>
</dbReference>
<feature type="domain" description="Histidine kinase" evidence="9">
    <location>
        <begin position="399"/>
        <end position="613"/>
    </location>
</feature>
<dbReference type="PROSITE" id="PS50839">
    <property type="entry name" value="CHASE"/>
    <property type="match status" value="1"/>
</dbReference>
<gene>
    <name evidence="11" type="ORF">RAMLITH_06400</name>
</gene>
<feature type="transmembrane region" description="Helical" evidence="8">
    <location>
        <begin position="324"/>
        <end position="345"/>
    </location>
</feature>
<evidence type="ECO:0000256" key="2">
    <source>
        <dbReference type="ARBA" id="ARBA00004370"/>
    </source>
</evidence>
<accession>A0A7X6DE15</accession>
<sequence>MAGPASSPDDDAVTRPPPGGRDWTRLGLWPWAVLAVALAATLAATARVHQLMQARHATATQIAIEDQAAEVESRLGAYLALLHATRAFVGAQGQALSARSFRDFIAGIQVTRHYPGIQGIGYSPRVATGRTVEFEAAARRDVEPNFRLFPPGEREWTFGILYLEPLDARNMAALGYDMYSEPVRADAMARARDTGTAALTGRVILKQEIDEAKAAGFLLYVPHYGPGAQPQTVEERRRRLHAFVYAPFRAPDFFRGGRGGTSGRATLQRVYAGPAAQPDLLLYEATGGRGHAVTAERTLALHGQTWTLQFAVAPPRQGDAAQTLATATGGLVISVLLFLLVRSLLEARRATEQSARAERRQRELAESLLASERAARQGAEEQQALMARQVQFGEMLVGIVSHDLRNPVNVILLNTQLLQRSGLPPPLARSVERIEEACRMSLALIRDLLDFTQARLGSGIRIRPAPGDLMAIVTKAVEELEALNPARRVRVQASGDGAGRWDADRVAQVVFNLVSNALVYGRPDTEVTVDIRAGAAGAVLSVHNFGDPIPPELHASIFEPLRQGGGQQGGGARNIGLGLYIVSKIVEAHGGRIDVVSSAAEGTTFRVELPRSAS</sequence>
<evidence type="ECO:0000313" key="12">
    <source>
        <dbReference type="Proteomes" id="UP000521868"/>
    </source>
</evidence>
<name>A0A7X6DE15_9BURK</name>
<dbReference type="SMART" id="SM01079">
    <property type="entry name" value="CHASE"/>
    <property type="match status" value="1"/>
</dbReference>
<dbReference type="PROSITE" id="PS50109">
    <property type="entry name" value="HIS_KIN"/>
    <property type="match status" value="1"/>
</dbReference>
<dbReference type="InterPro" id="IPR003661">
    <property type="entry name" value="HisK_dim/P_dom"/>
</dbReference>
<dbReference type="SMART" id="SM00388">
    <property type="entry name" value="HisKA"/>
    <property type="match status" value="1"/>
</dbReference>
<keyword evidence="4" id="KW-0597">Phosphoprotein</keyword>
<dbReference type="CDD" id="cd00075">
    <property type="entry name" value="HATPase"/>
    <property type="match status" value="1"/>
</dbReference>
<dbReference type="InterPro" id="IPR004358">
    <property type="entry name" value="Sig_transdc_His_kin-like_C"/>
</dbReference>
<reference evidence="11 12" key="1">
    <citation type="journal article" date="2020" name="Nature">
        <title>Bacterial chemolithoautotrophy via manganese oxidation.</title>
        <authorList>
            <person name="Yu H."/>
            <person name="Leadbetter J.R."/>
        </authorList>
    </citation>
    <scope>NUCLEOTIDE SEQUENCE [LARGE SCALE GENOMIC DNA]</scope>
    <source>
        <strain evidence="11 12">RBP-1</strain>
    </source>
</reference>
<keyword evidence="7 8" id="KW-0472">Membrane</keyword>
<dbReference type="Pfam" id="PF03924">
    <property type="entry name" value="CHASE"/>
    <property type="match status" value="1"/>
</dbReference>
<feature type="domain" description="CHASE" evidence="10">
    <location>
        <begin position="92"/>
        <end position="254"/>
    </location>
</feature>
<dbReference type="Pfam" id="PF00512">
    <property type="entry name" value="HisKA"/>
    <property type="match status" value="1"/>
</dbReference>
<dbReference type="GO" id="GO:0000155">
    <property type="term" value="F:phosphorelay sensor kinase activity"/>
    <property type="evidence" value="ECO:0007669"/>
    <property type="project" value="InterPro"/>
</dbReference>
<evidence type="ECO:0000256" key="1">
    <source>
        <dbReference type="ARBA" id="ARBA00000085"/>
    </source>
</evidence>
<keyword evidence="12" id="KW-1185">Reference proteome</keyword>
<dbReference type="EMBL" id="VTOX01000002">
    <property type="protein sequence ID" value="NKE65447.1"/>
    <property type="molecule type" value="Genomic_DNA"/>
</dbReference>
<dbReference type="Gene3D" id="3.30.565.10">
    <property type="entry name" value="Histidine kinase-like ATPase, C-terminal domain"/>
    <property type="match status" value="1"/>
</dbReference>
<evidence type="ECO:0000259" key="9">
    <source>
        <dbReference type="PROSITE" id="PS50109"/>
    </source>
</evidence>
<dbReference type="Gene3D" id="3.30.450.350">
    <property type="entry name" value="CHASE domain"/>
    <property type="match status" value="1"/>
</dbReference>
<evidence type="ECO:0000256" key="6">
    <source>
        <dbReference type="ARBA" id="ARBA00022989"/>
    </source>
</evidence>
<dbReference type="Gene3D" id="1.10.287.130">
    <property type="match status" value="1"/>
</dbReference>
<keyword evidence="5 8" id="KW-0812">Transmembrane</keyword>
<dbReference type="PANTHER" id="PTHR43547:SF2">
    <property type="entry name" value="HYBRID SIGNAL TRANSDUCTION HISTIDINE KINASE C"/>
    <property type="match status" value="1"/>
</dbReference>
<dbReference type="InterPro" id="IPR003594">
    <property type="entry name" value="HATPase_dom"/>
</dbReference>
<evidence type="ECO:0000256" key="4">
    <source>
        <dbReference type="ARBA" id="ARBA00022553"/>
    </source>
</evidence>
<dbReference type="SUPFAM" id="SSF47384">
    <property type="entry name" value="Homodimeric domain of signal transducing histidine kinase"/>
    <property type="match status" value="1"/>
</dbReference>
<comment type="subcellular location">
    <subcellularLocation>
        <location evidence="2">Membrane</location>
    </subcellularLocation>
</comment>
<dbReference type="PANTHER" id="PTHR43547">
    <property type="entry name" value="TWO-COMPONENT HISTIDINE KINASE"/>
    <property type="match status" value="1"/>
</dbReference>
<keyword evidence="6 8" id="KW-1133">Transmembrane helix</keyword>
<protein>
    <recommendedName>
        <fullName evidence="3">histidine kinase</fullName>
        <ecNumber evidence="3">2.7.13.3</ecNumber>
    </recommendedName>
</protein>
<dbReference type="GO" id="GO:0016020">
    <property type="term" value="C:membrane"/>
    <property type="evidence" value="ECO:0007669"/>
    <property type="project" value="UniProtKB-SubCell"/>
</dbReference>
<dbReference type="SUPFAM" id="SSF55874">
    <property type="entry name" value="ATPase domain of HSP90 chaperone/DNA topoisomerase II/histidine kinase"/>
    <property type="match status" value="1"/>
</dbReference>
<dbReference type="AlphaFoldDB" id="A0A7X6DE15"/>
<evidence type="ECO:0000259" key="10">
    <source>
        <dbReference type="PROSITE" id="PS50839"/>
    </source>
</evidence>
<dbReference type="InterPro" id="IPR036890">
    <property type="entry name" value="HATPase_C_sf"/>
</dbReference>
<dbReference type="EC" id="2.7.13.3" evidence="3"/>
<comment type="catalytic activity">
    <reaction evidence="1">
        <text>ATP + protein L-histidine = ADP + protein N-phospho-L-histidine.</text>
        <dbReference type="EC" id="2.7.13.3"/>
    </reaction>
</comment>
<dbReference type="RefSeq" id="WP_168106568.1">
    <property type="nucleotide sequence ID" value="NZ_VTOX01000002.1"/>
</dbReference>
<organism evidence="11 12">
    <name type="scientific">Ramlibacter lithotrophicus</name>
    <dbReference type="NCBI Taxonomy" id="2606681"/>
    <lineage>
        <taxon>Bacteria</taxon>
        <taxon>Pseudomonadati</taxon>
        <taxon>Pseudomonadota</taxon>
        <taxon>Betaproteobacteria</taxon>
        <taxon>Burkholderiales</taxon>
        <taxon>Comamonadaceae</taxon>
        <taxon>Ramlibacter</taxon>
    </lineage>
</organism>
<dbReference type="InterPro" id="IPR036097">
    <property type="entry name" value="HisK_dim/P_sf"/>
</dbReference>
<dbReference type="PRINTS" id="PR00344">
    <property type="entry name" value="BCTRLSENSOR"/>
</dbReference>
<dbReference type="SMART" id="SM00387">
    <property type="entry name" value="HATPase_c"/>
    <property type="match status" value="1"/>
</dbReference>
<evidence type="ECO:0000256" key="7">
    <source>
        <dbReference type="ARBA" id="ARBA00023136"/>
    </source>
</evidence>
<feature type="transmembrane region" description="Helical" evidence="8">
    <location>
        <begin position="28"/>
        <end position="46"/>
    </location>
</feature>
<dbReference type="Proteomes" id="UP000521868">
    <property type="component" value="Unassembled WGS sequence"/>
</dbReference>
<comment type="caution">
    <text evidence="11">The sequence shown here is derived from an EMBL/GenBank/DDBJ whole genome shotgun (WGS) entry which is preliminary data.</text>
</comment>
<dbReference type="Pfam" id="PF02518">
    <property type="entry name" value="HATPase_c"/>
    <property type="match status" value="1"/>
</dbReference>
<evidence type="ECO:0000313" key="11">
    <source>
        <dbReference type="EMBL" id="NKE65447.1"/>
    </source>
</evidence>
<proteinExistence type="predicted"/>
<evidence type="ECO:0000256" key="5">
    <source>
        <dbReference type="ARBA" id="ARBA00022692"/>
    </source>
</evidence>
<dbReference type="CDD" id="cd00082">
    <property type="entry name" value="HisKA"/>
    <property type="match status" value="1"/>
</dbReference>
<evidence type="ECO:0000256" key="8">
    <source>
        <dbReference type="SAM" id="Phobius"/>
    </source>
</evidence>
<dbReference type="InterPro" id="IPR006189">
    <property type="entry name" value="CHASE_dom"/>
</dbReference>